<comment type="caution">
    <text evidence="5">Lacks conserved residue(s) required for the propagation of feature annotation.</text>
</comment>
<evidence type="ECO:0000259" key="7">
    <source>
        <dbReference type="Pfam" id="PF17827"/>
    </source>
</evidence>
<protein>
    <recommendedName>
        <fullName evidence="5">Release factor glutamine methyltransferase</fullName>
        <shortName evidence="5">RF MTase</shortName>
        <ecNumber evidence="5">2.1.1.297</ecNumber>
    </recommendedName>
    <alternativeName>
        <fullName evidence="5">N5-glutamine methyltransferase PrmC</fullName>
    </alternativeName>
    <alternativeName>
        <fullName evidence="5">Protein-(glutamine-N5) MTase PrmC</fullName>
    </alternativeName>
    <alternativeName>
        <fullName evidence="5">Protein-glutamine N-methyltransferase PrmC</fullName>
    </alternativeName>
</protein>
<comment type="function">
    <text evidence="5">Methylates the class 1 translation termination release factors RF1/PrfA and RF2/PrfB on the glutamine residue of the universally conserved GGQ motif.</text>
</comment>
<dbReference type="HAMAP" id="MF_02126">
    <property type="entry name" value="RF_methyltr_PrmC"/>
    <property type="match status" value="1"/>
</dbReference>
<dbReference type="Gene3D" id="3.40.50.150">
    <property type="entry name" value="Vaccinia Virus protein VP39"/>
    <property type="match status" value="1"/>
</dbReference>
<dbReference type="CDD" id="cd02440">
    <property type="entry name" value="AdoMet_MTases"/>
    <property type="match status" value="1"/>
</dbReference>
<dbReference type="Pfam" id="PF05175">
    <property type="entry name" value="MTS"/>
    <property type="match status" value="1"/>
</dbReference>
<dbReference type="NCBIfam" id="TIGR00536">
    <property type="entry name" value="hemK_fam"/>
    <property type="match status" value="1"/>
</dbReference>
<dbReference type="NCBIfam" id="TIGR03534">
    <property type="entry name" value="RF_mod_PrmC"/>
    <property type="match status" value="1"/>
</dbReference>
<dbReference type="Gene3D" id="1.10.8.10">
    <property type="entry name" value="DNA helicase RuvA subunit, C-terminal domain"/>
    <property type="match status" value="1"/>
</dbReference>
<evidence type="ECO:0000313" key="8">
    <source>
        <dbReference type="EMBL" id="BDG03107.1"/>
    </source>
</evidence>
<comment type="catalytic activity">
    <reaction evidence="4 5">
        <text>L-glutaminyl-[peptide chain release factor] + S-adenosyl-L-methionine = N(5)-methyl-L-glutaminyl-[peptide chain release factor] + S-adenosyl-L-homocysteine + H(+)</text>
        <dbReference type="Rhea" id="RHEA:42896"/>
        <dbReference type="Rhea" id="RHEA-COMP:10271"/>
        <dbReference type="Rhea" id="RHEA-COMP:10272"/>
        <dbReference type="ChEBI" id="CHEBI:15378"/>
        <dbReference type="ChEBI" id="CHEBI:30011"/>
        <dbReference type="ChEBI" id="CHEBI:57856"/>
        <dbReference type="ChEBI" id="CHEBI:59789"/>
        <dbReference type="ChEBI" id="CHEBI:61891"/>
        <dbReference type="EC" id="2.1.1.297"/>
    </reaction>
</comment>
<dbReference type="SUPFAM" id="SSF53335">
    <property type="entry name" value="S-adenosyl-L-methionine-dependent methyltransferases"/>
    <property type="match status" value="1"/>
</dbReference>
<feature type="domain" description="Methyltransferase small" evidence="6">
    <location>
        <begin position="111"/>
        <end position="196"/>
    </location>
</feature>
<organism evidence="8 9">
    <name type="scientific">Anaeromyxobacter oryzae</name>
    <dbReference type="NCBI Taxonomy" id="2918170"/>
    <lineage>
        <taxon>Bacteria</taxon>
        <taxon>Pseudomonadati</taxon>
        <taxon>Myxococcota</taxon>
        <taxon>Myxococcia</taxon>
        <taxon>Myxococcales</taxon>
        <taxon>Cystobacterineae</taxon>
        <taxon>Anaeromyxobacteraceae</taxon>
        <taxon>Anaeromyxobacter</taxon>
    </lineage>
</organism>
<dbReference type="GO" id="GO:0008168">
    <property type="term" value="F:methyltransferase activity"/>
    <property type="evidence" value="ECO:0007669"/>
    <property type="project" value="UniProtKB-KW"/>
</dbReference>
<keyword evidence="1 5" id="KW-0489">Methyltransferase</keyword>
<evidence type="ECO:0000259" key="6">
    <source>
        <dbReference type="Pfam" id="PF05175"/>
    </source>
</evidence>
<dbReference type="InterPro" id="IPR007848">
    <property type="entry name" value="Small_mtfrase_dom"/>
</dbReference>
<evidence type="ECO:0000256" key="2">
    <source>
        <dbReference type="ARBA" id="ARBA00022679"/>
    </source>
</evidence>
<feature type="binding site" evidence="5">
    <location>
        <position position="145"/>
    </location>
    <ligand>
        <name>S-adenosyl-L-methionine</name>
        <dbReference type="ChEBI" id="CHEBI:59789"/>
    </ligand>
</feature>
<dbReference type="PANTHER" id="PTHR18895">
    <property type="entry name" value="HEMK METHYLTRANSFERASE"/>
    <property type="match status" value="1"/>
</dbReference>
<dbReference type="PANTHER" id="PTHR18895:SF74">
    <property type="entry name" value="MTRF1L RELEASE FACTOR GLUTAMINE METHYLTRANSFERASE"/>
    <property type="match status" value="1"/>
</dbReference>
<dbReference type="PROSITE" id="PS00092">
    <property type="entry name" value="N6_MTASE"/>
    <property type="match status" value="1"/>
</dbReference>
<evidence type="ECO:0000256" key="3">
    <source>
        <dbReference type="ARBA" id="ARBA00022691"/>
    </source>
</evidence>
<reference evidence="9" key="1">
    <citation type="journal article" date="2022" name="Int. J. Syst. Evol. Microbiol.">
        <title>Anaeromyxobacter oryzae sp. nov., Anaeromyxobacter diazotrophicus sp. nov. and Anaeromyxobacter paludicola sp. nov., isolated from paddy soils.</title>
        <authorList>
            <person name="Itoh H."/>
            <person name="Xu Z."/>
            <person name="Mise K."/>
            <person name="Masuda Y."/>
            <person name="Ushijima N."/>
            <person name="Hayakawa C."/>
            <person name="Shiratori Y."/>
            <person name="Senoo K."/>
        </authorList>
    </citation>
    <scope>NUCLEOTIDE SEQUENCE [LARGE SCALE GENOMIC DNA]</scope>
    <source>
        <strain evidence="9">Red232</strain>
    </source>
</reference>
<keyword evidence="2 5" id="KW-0808">Transferase</keyword>
<dbReference type="Pfam" id="PF17827">
    <property type="entry name" value="PrmC_N"/>
    <property type="match status" value="1"/>
</dbReference>
<keyword evidence="9" id="KW-1185">Reference proteome</keyword>
<evidence type="ECO:0000256" key="5">
    <source>
        <dbReference type="HAMAP-Rule" id="MF_02126"/>
    </source>
</evidence>
<gene>
    <name evidence="5 8" type="primary">prmC</name>
    <name evidence="8" type="ORF">AMOR_21030</name>
</gene>
<keyword evidence="3 5" id="KW-0949">S-adenosyl-L-methionine</keyword>
<evidence type="ECO:0000256" key="1">
    <source>
        <dbReference type="ARBA" id="ARBA00022603"/>
    </source>
</evidence>
<proteinExistence type="inferred from homology"/>
<dbReference type="GO" id="GO:0032259">
    <property type="term" value="P:methylation"/>
    <property type="evidence" value="ECO:0007669"/>
    <property type="project" value="UniProtKB-KW"/>
</dbReference>
<dbReference type="InterPro" id="IPR004556">
    <property type="entry name" value="HemK-like"/>
</dbReference>
<name>A0ABN6MQ05_9BACT</name>
<feature type="domain" description="Release factor glutamine methyltransferase N-terminal" evidence="7">
    <location>
        <begin position="10"/>
        <end position="79"/>
    </location>
</feature>
<dbReference type="InterPro" id="IPR029063">
    <property type="entry name" value="SAM-dependent_MTases_sf"/>
</dbReference>
<feature type="binding site" evidence="5">
    <location>
        <begin position="188"/>
        <end position="191"/>
    </location>
    <ligand>
        <name>substrate</name>
    </ligand>
</feature>
<dbReference type="RefSeq" id="WP_248360821.1">
    <property type="nucleotide sequence ID" value="NZ_AP025591.1"/>
</dbReference>
<dbReference type="EC" id="2.1.1.297" evidence="5"/>
<feature type="binding site" evidence="5">
    <location>
        <position position="188"/>
    </location>
    <ligand>
        <name>S-adenosyl-L-methionine</name>
        <dbReference type="ChEBI" id="CHEBI:59789"/>
    </ligand>
</feature>
<dbReference type="InterPro" id="IPR040758">
    <property type="entry name" value="PrmC_N"/>
</dbReference>
<dbReference type="InterPro" id="IPR050320">
    <property type="entry name" value="N5-glutamine_MTase"/>
</dbReference>
<sequence>MSESWTPLRLLSWTQGFFAQKSVDAPRLTAEVLLSHALSCDRVRLYLDFDKPLGDPELARYRDLVRRRADGEPTAYLVGKKEFYGRPFAVDARVLVPRPETELVLEAALAALPDGGAALDLCTGSGILGVTLALERPGARVLATDVSGDALEVARANAAALGATVELTQGDLWDAVPPGARFDVIVSNPPYVPRGELDTLQREVRREPRLALDGGPDGADLLRRIVAGAPARLSPGGALVLEMHESHRELLPGLCREAGFDRAEARMDLAGLPRYTVAHVASEPVPA</sequence>
<accession>A0ABN6MQ05</accession>
<dbReference type="Proteomes" id="UP001162891">
    <property type="component" value="Chromosome"/>
</dbReference>
<evidence type="ECO:0000313" key="9">
    <source>
        <dbReference type="Proteomes" id="UP001162891"/>
    </source>
</evidence>
<dbReference type="InterPro" id="IPR002052">
    <property type="entry name" value="DNA_methylase_N6_adenine_CS"/>
</dbReference>
<comment type="similarity">
    <text evidence="5">Belongs to the protein N5-glutamine methyltransferase family. PrmC subfamily.</text>
</comment>
<dbReference type="EMBL" id="AP025591">
    <property type="protein sequence ID" value="BDG03107.1"/>
    <property type="molecule type" value="Genomic_DNA"/>
</dbReference>
<evidence type="ECO:0000256" key="4">
    <source>
        <dbReference type="ARBA" id="ARBA00048391"/>
    </source>
</evidence>
<dbReference type="InterPro" id="IPR019874">
    <property type="entry name" value="RF_methyltr_PrmC"/>
</dbReference>